<protein>
    <submittedName>
        <fullName evidence="1">Uncharacterized protein</fullName>
    </submittedName>
</protein>
<comment type="caution">
    <text evidence="1">The sequence shown here is derived from an EMBL/GenBank/DDBJ whole genome shotgun (WGS) entry which is preliminary data.</text>
</comment>
<evidence type="ECO:0000313" key="2">
    <source>
        <dbReference type="Proteomes" id="UP001259420"/>
    </source>
</evidence>
<keyword evidence="2" id="KW-1185">Reference proteome</keyword>
<gene>
    <name evidence="1" type="ORF">J2X87_003279</name>
</gene>
<dbReference type="EMBL" id="JAVDSD010000006">
    <property type="protein sequence ID" value="MDR6608204.1"/>
    <property type="molecule type" value="Genomic_DNA"/>
</dbReference>
<proteinExistence type="predicted"/>
<evidence type="ECO:0000313" key="1">
    <source>
        <dbReference type="EMBL" id="MDR6608204.1"/>
    </source>
</evidence>
<sequence>MSTAFDMELFLAGVLTGAHATRQRHISQAKAIQVAIADRWHRDLAKKTSCLVYQPQNRTVCRINAVLLSIDHKANKPTLRKSVEFSD</sequence>
<dbReference type="Proteomes" id="UP001259420">
    <property type="component" value="Unassembled WGS sequence"/>
</dbReference>
<reference evidence="1" key="1">
    <citation type="submission" date="2023-07" db="EMBL/GenBank/DDBJ databases">
        <title>Sorghum-associated microbial communities from plants grown in Nebraska, USA.</title>
        <authorList>
            <person name="Schachtman D."/>
        </authorList>
    </citation>
    <scope>NUCLEOTIDE SEQUENCE</scope>
    <source>
        <strain evidence="1">BE46</strain>
    </source>
</reference>
<accession>A0ACC6JPS9</accession>
<organism evidence="1 2">
    <name type="scientific">Pseudomonas synxantha</name>
    <dbReference type="NCBI Taxonomy" id="47883"/>
    <lineage>
        <taxon>Bacteria</taxon>
        <taxon>Pseudomonadati</taxon>
        <taxon>Pseudomonadota</taxon>
        <taxon>Gammaproteobacteria</taxon>
        <taxon>Pseudomonadales</taxon>
        <taxon>Pseudomonadaceae</taxon>
        <taxon>Pseudomonas</taxon>
    </lineage>
</organism>
<name>A0ACC6JPS9_9PSED</name>